<name>A0A409X5U0_PSICY</name>
<comment type="caution">
    <text evidence="1">The sequence shown here is derived from an EMBL/GenBank/DDBJ whole genome shotgun (WGS) entry which is preliminary data.</text>
</comment>
<reference evidence="1 2" key="1">
    <citation type="journal article" date="2018" name="Evol. Lett.">
        <title>Horizontal gene cluster transfer increased hallucinogenic mushroom diversity.</title>
        <authorList>
            <person name="Reynolds H.T."/>
            <person name="Vijayakumar V."/>
            <person name="Gluck-Thaler E."/>
            <person name="Korotkin H.B."/>
            <person name="Matheny P.B."/>
            <person name="Slot J.C."/>
        </authorList>
    </citation>
    <scope>NUCLEOTIDE SEQUENCE [LARGE SCALE GENOMIC DNA]</scope>
    <source>
        <strain evidence="1 2">2631</strain>
    </source>
</reference>
<dbReference type="InParanoid" id="A0A409X5U0"/>
<accession>A0A409X5U0</accession>
<protein>
    <submittedName>
        <fullName evidence="1">Uncharacterized protein</fullName>
    </submittedName>
</protein>
<dbReference type="STRING" id="93625.A0A409X5U0"/>
<keyword evidence="2" id="KW-1185">Reference proteome</keyword>
<gene>
    <name evidence="1" type="ORF">CVT25_002761</name>
</gene>
<dbReference type="Proteomes" id="UP000283269">
    <property type="component" value="Unassembled WGS sequence"/>
</dbReference>
<evidence type="ECO:0000313" key="2">
    <source>
        <dbReference type="Proteomes" id="UP000283269"/>
    </source>
</evidence>
<organism evidence="1 2">
    <name type="scientific">Psilocybe cyanescens</name>
    <dbReference type="NCBI Taxonomy" id="93625"/>
    <lineage>
        <taxon>Eukaryota</taxon>
        <taxon>Fungi</taxon>
        <taxon>Dikarya</taxon>
        <taxon>Basidiomycota</taxon>
        <taxon>Agaricomycotina</taxon>
        <taxon>Agaricomycetes</taxon>
        <taxon>Agaricomycetidae</taxon>
        <taxon>Agaricales</taxon>
        <taxon>Agaricineae</taxon>
        <taxon>Strophariaceae</taxon>
        <taxon>Psilocybe</taxon>
    </lineage>
</organism>
<proteinExistence type="predicted"/>
<dbReference type="AlphaFoldDB" id="A0A409X5U0"/>
<dbReference type="SUPFAM" id="SSF52047">
    <property type="entry name" value="RNI-like"/>
    <property type="match status" value="1"/>
</dbReference>
<dbReference type="EMBL" id="NHYD01002554">
    <property type="protein sequence ID" value="PPQ86126.1"/>
    <property type="molecule type" value="Genomic_DNA"/>
</dbReference>
<evidence type="ECO:0000313" key="1">
    <source>
        <dbReference type="EMBL" id="PPQ86126.1"/>
    </source>
</evidence>
<sequence length="587" mass="65892">MRTRTGAYLDYLNEVLKRSKNVPIDIHINARSSTDLPHPVIDILLQHSERWGMLRLEACHAIIPLLQPAKGHLMSLRRLTLVFRWDREFQSASSHDLFQNAPALNDVYLENRAGHFILPPGQLISYNQSGNRLSEVLTLSITSLTTLILHGVTPTNRLPSITLPLLASLRITDNLGVAVFQCKWFLDNVTLPALKVLTIGETTDEIVKSVQLMIVRSHFSCKLESLVFMSEYFPYVSFTTLLERMPLLKFLSIPQPPLQDFHALTFDSSRPHLIPLLRELYLSVRGITEETKNILINLASSRCRPQPIPTCEDAFPMHVGDSQFEKLSLSFPNTTIAEQHLYGFEDWKEYDACAQLKRLGALLLNILPEYYERPNLQRSLLDVEWNNRLSALLDQIEAFVVEDPKDLAVRFSSPSLAFNLIDKVLGRQMTVMALFSSGDGYFSLVVCPHGSARSIIAATGIFKLGSLSSDSAHIRGESLGTLTPELALKHTSNTLQSATQGAIYSAVPLVQAVETIPGTKNIGKWALDIDYRRIAGRESQGRYHSVQDVCHHLGDKLPLNTIRVRTLHDLTEDQRNGKGGMTCKRAR</sequence>
<dbReference type="OrthoDB" id="276388at2759"/>